<organism evidence="1 3">
    <name type="scientific">Parascaris univalens</name>
    <name type="common">Nematode worm</name>
    <dbReference type="NCBI Taxonomy" id="6257"/>
    <lineage>
        <taxon>Eukaryota</taxon>
        <taxon>Metazoa</taxon>
        <taxon>Ecdysozoa</taxon>
        <taxon>Nematoda</taxon>
        <taxon>Chromadorea</taxon>
        <taxon>Rhabditida</taxon>
        <taxon>Spirurina</taxon>
        <taxon>Ascaridomorpha</taxon>
        <taxon>Ascaridoidea</taxon>
        <taxon>Ascarididae</taxon>
        <taxon>Parascaris</taxon>
    </lineage>
</organism>
<dbReference type="WBParaSite" id="PgE397_g001_t03">
    <property type="protein sequence ID" value="PgE397_g001_t03"/>
    <property type="gene ID" value="PgE397_g001"/>
</dbReference>
<evidence type="ECO:0000313" key="1">
    <source>
        <dbReference type="Proteomes" id="UP000887569"/>
    </source>
</evidence>
<keyword evidence="1" id="KW-1185">Reference proteome</keyword>
<accession>A0A915A3U1</accession>
<dbReference type="Proteomes" id="UP000887569">
    <property type="component" value="Unplaced"/>
</dbReference>
<protein>
    <submittedName>
        <fullName evidence="2 3">SWIM-type domain-containing protein</fullName>
    </submittedName>
</protein>
<reference evidence="2 3" key="1">
    <citation type="submission" date="2022-11" db="UniProtKB">
        <authorList>
            <consortium name="WormBaseParasite"/>
        </authorList>
    </citation>
    <scope>IDENTIFICATION</scope>
</reference>
<dbReference type="AlphaFoldDB" id="A0A915A3U1"/>
<sequence>QARGTFAEDNEVSGIEAEDALEKAAAATAARGEVIEINGKRYRFAADVKADYGHCELIEMNSRGTVLLHYEVFGCKCRRLQVLPIIQQQNNSLTCRHKGKSADQ</sequence>
<name>A0A915A3U1_PARUN</name>
<proteinExistence type="predicted"/>
<evidence type="ECO:0000313" key="3">
    <source>
        <dbReference type="WBParaSite" id="PgE397_g001_t03"/>
    </source>
</evidence>
<dbReference type="WBParaSite" id="PgE397_g001_t02">
    <property type="protein sequence ID" value="PgE397_g001_t02"/>
    <property type="gene ID" value="PgE397_g001"/>
</dbReference>
<dbReference type="WBParaSite" id="PgE397_g001_t04">
    <property type="protein sequence ID" value="PgE397_g001_t04"/>
    <property type="gene ID" value="PgE397_g001"/>
</dbReference>
<evidence type="ECO:0000313" key="2">
    <source>
        <dbReference type="WBParaSite" id="PgE397_g001_t02"/>
    </source>
</evidence>